<sequence length="55" mass="6168">MTLFSTIFCCFKWKKDKNSWVDAGSLSKKSTLNIQPSAAPIVVSYFPVNSQPSRL</sequence>
<dbReference type="Proteomes" id="UP000188354">
    <property type="component" value="Chromosome LG05"/>
</dbReference>
<accession>A0A1J7IA76</accession>
<name>A0A1J7IA76_LUPAN</name>
<dbReference type="Gramene" id="OIW11737">
    <property type="protein sequence ID" value="OIW11737"/>
    <property type="gene ID" value="TanjilG_26967"/>
</dbReference>
<proteinExistence type="predicted"/>
<protein>
    <submittedName>
        <fullName evidence="1">Uncharacterized protein</fullName>
    </submittedName>
</protein>
<reference evidence="1 2" key="1">
    <citation type="journal article" date="2017" name="Plant Biotechnol. J.">
        <title>A comprehensive draft genome sequence for lupin (Lupinus angustifolius), an emerging health food: insights into plant-microbe interactions and legume evolution.</title>
        <authorList>
            <person name="Hane J.K."/>
            <person name="Ming Y."/>
            <person name="Kamphuis L.G."/>
            <person name="Nelson M.N."/>
            <person name="Garg G."/>
            <person name="Atkins C.A."/>
            <person name="Bayer P.E."/>
            <person name="Bravo A."/>
            <person name="Bringans S."/>
            <person name="Cannon S."/>
            <person name="Edwards D."/>
            <person name="Foley R."/>
            <person name="Gao L.L."/>
            <person name="Harrison M.J."/>
            <person name="Huang W."/>
            <person name="Hurgobin B."/>
            <person name="Li S."/>
            <person name="Liu C.W."/>
            <person name="McGrath A."/>
            <person name="Morahan G."/>
            <person name="Murray J."/>
            <person name="Weller J."/>
            <person name="Jian J."/>
            <person name="Singh K.B."/>
        </authorList>
    </citation>
    <scope>NUCLEOTIDE SEQUENCE [LARGE SCALE GENOMIC DNA]</scope>
    <source>
        <strain evidence="2">cv. Tanjil</strain>
        <tissue evidence="1">Whole plant</tissue>
    </source>
</reference>
<organism evidence="1 2">
    <name type="scientific">Lupinus angustifolius</name>
    <name type="common">Narrow-leaved blue lupine</name>
    <dbReference type="NCBI Taxonomy" id="3871"/>
    <lineage>
        <taxon>Eukaryota</taxon>
        <taxon>Viridiplantae</taxon>
        <taxon>Streptophyta</taxon>
        <taxon>Embryophyta</taxon>
        <taxon>Tracheophyta</taxon>
        <taxon>Spermatophyta</taxon>
        <taxon>Magnoliopsida</taxon>
        <taxon>eudicotyledons</taxon>
        <taxon>Gunneridae</taxon>
        <taxon>Pentapetalae</taxon>
        <taxon>rosids</taxon>
        <taxon>fabids</taxon>
        <taxon>Fabales</taxon>
        <taxon>Fabaceae</taxon>
        <taxon>Papilionoideae</taxon>
        <taxon>50 kb inversion clade</taxon>
        <taxon>genistoids sensu lato</taxon>
        <taxon>core genistoids</taxon>
        <taxon>Genisteae</taxon>
        <taxon>Lupinus</taxon>
    </lineage>
</organism>
<dbReference type="AlphaFoldDB" id="A0A1J7IA76"/>
<keyword evidence="2" id="KW-1185">Reference proteome</keyword>
<evidence type="ECO:0000313" key="2">
    <source>
        <dbReference type="Proteomes" id="UP000188354"/>
    </source>
</evidence>
<gene>
    <name evidence="1" type="ORF">TanjilG_26967</name>
</gene>
<evidence type="ECO:0000313" key="1">
    <source>
        <dbReference type="EMBL" id="OIW11737.1"/>
    </source>
</evidence>
<dbReference type="EMBL" id="CM007365">
    <property type="protein sequence ID" value="OIW11737.1"/>
    <property type="molecule type" value="Genomic_DNA"/>
</dbReference>
<dbReference type="OMA" id="TIFCCFK"/>